<dbReference type="EMBL" id="MWMH01000004">
    <property type="protein sequence ID" value="OOP72627.1"/>
    <property type="molecule type" value="Genomic_DNA"/>
</dbReference>
<dbReference type="PANTHER" id="PTHR39179:SF1">
    <property type="entry name" value="SPORE COAT PROTEIN I"/>
    <property type="match status" value="1"/>
</dbReference>
<organism evidence="1 2">
    <name type="scientific">Clostridium beijerinckii</name>
    <name type="common">Clostridium MP</name>
    <dbReference type="NCBI Taxonomy" id="1520"/>
    <lineage>
        <taxon>Bacteria</taxon>
        <taxon>Bacillati</taxon>
        <taxon>Bacillota</taxon>
        <taxon>Clostridia</taxon>
        <taxon>Eubacteriales</taxon>
        <taxon>Clostridiaceae</taxon>
        <taxon>Clostridium</taxon>
    </lineage>
</organism>
<reference evidence="1 2" key="1">
    <citation type="submission" date="2017-02" db="EMBL/GenBank/DDBJ databases">
        <title>Genome sequence of Clostridium beijerinckii Br21.</title>
        <authorList>
            <person name="Fonseca B.C."/>
            <person name="Guazzaroni M.E."/>
            <person name="Riano-Pachon D.M."/>
            <person name="Reginatto V."/>
        </authorList>
    </citation>
    <scope>NUCLEOTIDE SEQUENCE [LARGE SCALE GENOMIC DNA]</scope>
    <source>
        <strain evidence="1 2">Br21</strain>
    </source>
</reference>
<dbReference type="InterPro" id="IPR047175">
    <property type="entry name" value="CotS-like"/>
</dbReference>
<dbReference type="Proteomes" id="UP000190959">
    <property type="component" value="Unassembled WGS sequence"/>
</dbReference>
<keyword evidence="1" id="KW-0946">Virion</keyword>
<dbReference type="PANTHER" id="PTHR39179">
    <property type="entry name" value="SPORE COAT PROTEIN I"/>
    <property type="match status" value="1"/>
</dbReference>
<keyword evidence="1" id="KW-0167">Capsid protein</keyword>
<dbReference type="AlphaFoldDB" id="A0A1S9N508"/>
<protein>
    <submittedName>
        <fullName evidence="1">Spore coat protein</fullName>
    </submittedName>
</protein>
<dbReference type="GO" id="GO:0042601">
    <property type="term" value="C:endospore-forming forespore"/>
    <property type="evidence" value="ECO:0007669"/>
    <property type="project" value="TreeGrafter"/>
</dbReference>
<gene>
    <name evidence="1" type="ORF">CBEIBR21_12405</name>
</gene>
<accession>A0A1S9N508</accession>
<comment type="caution">
    <text evidence="1">The sequence shown here is derived from an EMBL/GenBank/DDBJ whole genome shotgun (WGS) entry which is preliminary data.</text>
</comment>
<proteinExistence type="predicted"/>
<dbReference type="Gene3D" id="3.90.1200.10">
    <property type="match status" value="1"/>
</dbReference>
<name>A0A1S9N508_CLOBE</name>
<evidence type="ECO:0000313" key="1">
    <source>
        <dbReference type="EMBL" id="OOP72627.1"/>
    </source>
</evidence>
<evidence type="ECO:0000313" key="2">
    <source>
        <dbReference type="Proteomes" id="UP000190959"/>
    </source>
</evidence>
<sequence length="278" mass="32695">MIVILVGEINMDELLINQYLNKKGIAIVGQGFSYDKNMQRNDIVSQVDLIIEFHKLLLCGNLTGLSKIKSTIGREVESYKVQIRKLQKNYSYVSSKTCTNEIENIILSNGKIMLEKANKAINYIYEHDYFGVIRRSMNREEICLGKVDKSNLRKNNEKIEVCTIKGMTYNLVEEDLYNYIKKLQRKEINIDEEELIKLFVHGSHLSFNSFDYLRGLCSYPKDFLKFWERYRDSRKDNIREIYDMQNGECKGSRKTRNDEQLLNGLKKSLKYESKNFII</sequence>